<sequence length="435" mass="50954">MAQIKYLYDEQFISDMVELIESNSINFLLGAGFSAPLLGTLGNIEKVMEIIKKDKNNKYVALESILYLKFFEECIYPIDQHANKTDLKAQIEFISMIKHILNKRESATLHKQVNIFTTNYDVFLELSFEEANIVYNDGFVGRIIPYFSTAHYNMIFEKQVLFSDRVTEIPIVNLFKIHGSITWKKYSDSRFCYGDYKQSLNEFNTHVHELIDTKKDEIREIWEKVKGANWNEVNKLFIDELLENFNVEDADLNNIWKPLTKMYQESFKIVNPTKEKFSDTLLDKNYYELLRIYSNELEKNNVILMVFGFSFADEHIHEITLRALNNPSLIMIIFAYQVKDINSFMDKFELLNNVWIVTLDKEKNGSVIEGDETLCEEAETEETEEIEGGKNEEEVACAVQETKLDLMQLNKFLSSSILSKKFGKERETRYGYRNT</sequence>
<organism evidence="1 2">
    <name type="scientific">Cellulosilyticum lentocellum (strain ATCC 49066 / DSM 5427 / NCIMB 11756 / RHM5)</name>
    <name type="common">Clostridium lentocellum</name>
    <dbReference type="NCBI Taxonomy" id="642492"/>
    <lineage>
        <taxon>Bacteria</taxon>
        <taxon>Bacillati</taxon>
        <taxon>Bacillota</taxon>
        <taxon>Clostridia</taxon>
        <taxon>Lachnospirales</taxon>
        <taxon>Cellulosilyticaceae</taxon>
        <taxon>Cellulosilyticum</taxon>
    </lineage>
</organism>
<dbReference type="KEGG" id="cle:Clole_2619"/>
<dbReference type="eggNOG" id="ENOG502Z7ZR">
    <property type="taxonomic scope" value="Bacteria"/>
</dbReference>
<gene>
    <name evidence="1" type="ordered locus">Clole_2619</name>
</gene>
<reference evidence="1 2" key="1">
    <citation type="journal article" date="2011" name="J. Bacteriol.">
        <title>Complete genome sequence of the cellulose-degrading bacterium Cellulosilyticum lentocellum.</title>
        <authorList>
            <consortium name="US DOE Joint Genome Institute"/>
            <person name="Miller D.A."/>
            <person name="Suen G."/>
            <person name="Bruce D."/>
            <person name="Copeland A."/>
            <person name="Cheng J.F."/>
            <person name="Detter C."/>
            <person name="Goodwin L.A."/>
            <person name="Han C.S."/>
            <person name="Hauser L.J."/>
            <person name="Land M.L."/>
            <person name="Lapidus A."/>
            <person name="Lucas S."/>
            <person name="Meincke L."/>
            <person name="Pitluck S."/>
            <person name="Tapia R."/>
            <person name="Teshima H."/>
            <person name="Woyke T."/>
            <person name="Fox B.G."/>
            <person name="Angert E.R."/>
            <person name="Currie C.R."/>
        </authorList>
    </citation>
    <scope>NUCLEOTIDE SEQUENCE [LARGE SCALE GENOMIC DNA]</scope>
    <source>
        <strain evidence="2">ATCC 49066 / DSM 5427 / NCIMB 11756 / RHM5</strain>
    </source>
</reference>
<dbReference type="RefSeq" id="WP_013657613.1">
    <property type="nucleotide sequence ID" value="NC_015275.1"/>
</dbReference>
<name>F2JIF4_CELLD</name>
<dbReference type="EMBL" id="CP002582">
    <property type="protein sequence ID" value="ADZ84320.1"/>
    <property type="molecule type" value="Genomic_DNA"/>
</dbReference>
<keyword evidence="2" id="KW-1185">Reference proteome</keyword>
<evidence type="ECO:0000313" key="1">
    <source>
        <dbReference type="EMBL" id="ADZ84320.1"/>
    </source>
</evidence>
<dbReference type="HOGENOM" id="CLU_042788_0_0_9"/>
<dbReference type="AlphaFoldDB" id="F2JIF4"/>
<protein>
    <submittedName>
        <fullName evidence="1">Uncharacterized protein</fullName>
    </submittedName>
</protein>
<dbReference type="STRING" id="642492.Clole_2619"/>
<evidence type="ECO:0000313" key="2">
    <source>
        <dbReference type="Proteomes" id="UP000008467"/>
    </source>
</evidence>
<dbReference type="Proteomes" id="UP000008467">
    <property type="component" value="Chromosome"/>
</dbReference>
<dbReference type="Pfam" id="PF13289">
    <property type="entry name" value="SIR2_2"/>
    <property type="match status" value="1"/>
</dbReference>
<accession>F2JIF4</accession>
<proteinExistence type="predicted"/>